<dbReference type="PANTHER" id="PTHR10629">
    <property type="entry name" value="CYTOSINE-SPECIFIC METHYLTRANSFERASE"/>
    <property type="match status" value="1"/>
</dbReference>
<dbReference type="PRINTS" id="PR00105">
    <property type="entry name" value="C5METTRFRASE"/>
</dbReference>
<dbReference type="PROSITE" id="PS00094">
    <property type="entry name" value="C5_MTASE_1"/>
    <property type="match status" value="1"/>
</dbReference>
<dbReference type="Gene3D" id="3.90.120.10">
    <property type="entry name" value="DNA Methylase, subunit A, domain 2"/>
    <property type="match status" value="1"/>
</dbReference>
<evidence type="ECO:0000256" key="1">
    <source>
        <dbReference type="ARBA" id="ARBA00011975"/>
    </source>
</evidence>
<dbReference type="PROSITE" id="PS51679">
    <property type="entry name" value="SAM_MT_C5"/>
    <property type="match status" value="1"/>
</dbReference>
<evidence type="ECO:0000313" key="7">
    <source>
        <dbReference type="Proteomes" id="UP000199370"/>
    </source>
</evidence>
<dbReference type="STRING" id="996166.SAMN05192554_1437"/>
<evidence type="ECO:0000313" key="6">
    <source>
        <dbReference type="EMBL" id="SDN46415.1"/>
    </source>
</evidence>
<comment type="similarity">
    <text evidence="5">Belongs to the class I-like SAM-binding methyltransferase superfamily. C5-methyltransferase family.</text>
</comment>
<reference evidence="6 7" key="1">
    <citation type="submission" date="2016-10" db="EMBL/GenBank/DDBJ databases">
        <authorList>
            <person name="de Groot N.N."/>
        </authorList>
    </citation>
    <scope>NUCLEOTIDE SEQUENCE [LARGE SCALE GENOMIC DNA]</scope>
    <source>
        <strain evidence="7">EB21,IBRC-M 10013,KCTC 4048</strain>
    </source>
</reference>
<dbReference type="GO" id="GO:0003677">
    <property type="term" value="F:DNA binding"/>
    <property type="evidence" value="ECO:0007669"/>
    <property type="project" value="TreeGrafter"/>
</dbReference>
<gene>
    <name evidence="6" type="ORF">SAMN05192554_1437</name>
</gene>
<dbReference type="InterPro" id="IPR018117">
    <property type="entry name" value="C5_DNA_meth_AS"/>
</dbReference>
<dbReference type="Gene3D" id="3.40.50.150">
    <property type="entry name" value="Vaccinia Virus protein VP39"/>
    <property type="match status" value="1"/>
</dbReference>
<keyword evidence="3 6" id="KW-0808">Transferase</keyword>
<evidence type="ECO:0000256" key="2">
    <source>
        <dbReference type="ARBA" id="ARBA00022603"/>
    </source>
</evidence>
<dbReference type="PROSITE" id="PS00095">
    <property type="entry name" value="C5_MTASE_2"/>
    <property type="match status" value="1"/>
</dbReference>
<dbReference type="InterPro" id="IPR029063">
    <property type="entry name" value="SAM-dependent_MTases_sf"/>
</dbReference>
<keyword evidence="7" id="KW-1185">Reference proteome</keyword>
<keyword evidence="2 6" id="KW-0489">Methyltransferase</keyword>
<protein>
    <recommendedName>
        <fullName evidence="1">DNA (cytosine-5-)-methyltransferase</fullName>
        <ecNumber evidence="1">2.1.1.37</ecNumber>
    </recommendedName>
</protein>
<dbReference type="OrthoDB" id="5033at2157"/>
<organism evidence="6 7">
    <name type="scientific">Haloarchaeobius iranensis</name>
    <dbReference type="NCBI Taxonomy" id="996166"/>
    <lineage>
        <taxon>Archaea</taxon>
        <taxon>Methanobacteriati</taxon>
        <taxon>Methanobacteriota</taxon>
        <taxon>Stenosarchaea group</taxon>
        <taxon>Halobacteria</taxon>
        <taxon>Halobacteriales</taxon>
        <taxon>Halorubellaceae</taxon>
        <taxon>Haloarchaeobius</taxon>
    </lineage>
</organism>
<dbReference type="Pfam" id="PF00145">
    <property type="entry name" value="DNA_methylase"/>
    <property type="match status" value="2"/>
</dbReference>
<dbReference type="EMBL" id="FNIA01000043">
    <property type="protein sequence ID" value="SDN46415.1"/>
    <property type="molecule type" value="Genomic_DNA"/>
</dbReference>
<sequence length="417" mass="46631">MNRPKVVDLFCGAGGASLGFVKAGYEVVGAIDADEDAIETYEKNLCGRDSVVEEFPGTIAFEEPLRADLSRGYEDEDIDDGLPTVTFNDIRTHFDIEPGEVNVICGCPPCQNFSSLRDTESWPEDKPKDNLLRAFIEFVAEEVPDVVFFENVRNIMTAGEDVPSTYIDWLTRSMKSITRDGDSKQEGGYGYALDVLNAANYGIPQRRHRTIGLFVYGRDNDDVHLPEQTHSEDPDPTSSLQPWVSVNDALGQYDDLKYDLQSGEKQVGIEGYPDDPEHRSRRHHSRTIERMKAIRRHGGSWRDLIDTDDEEYIVDAHDGLEGGAASAYGIMRGDEPAPTLTTRCTTPSSGRFTHPDINRGITFREAALLMTFPRWFELPSKNDAAERVVGNAVPPKLVEQIANTLLAHLRQVTKVEY</sequence>
<evidence type="ECO:0000256" key="3">
    <source>
        <dbReference type="ARBA" id="ARBA00022679"/>
    </source>
</evidence>
<dbReference type="Proteomes" id="UP000199370">
    <property type="component" value="Unassembled WGS sequence"/>
</dbReference>
<proteinExistence type="inferred from homology"/>
<dbReference type="AlphaFoldDB" id="A0A1H0BLJ1"/>
<dbReference type="SUPFAM" id="SSF53335">
    <property type="entry name" value="S-adenosyl-L-methionine-dependent methyltransferases"/>
    <property type="match status" value="1"/>
</dbReference>
<dbReference type="NCBIfam" id="TIGR00675">
    <property type="entry name" value="dcm"/>
    <property type="match status" value="1"/>
</dbReference>
<dbReference type="InterPro" id="IPR001525">
    <property type="entry name" value="C5_MeTfrase"/>
</dbReference>
<dbReference type="GO" id="GO:0044027">
    <property type="term" value="P:negative regulation of gene expression via chromosomal CpG island methylation"/>
    <property type="evidence" value="ECO:0007669"/>
    <property type="project" value="TreeGrafter"/>
</dbReference>
<accession>A0A1H0BLJ1</accession>
<dbReference type="GO" id="GO:0032259">
    <property type="term" value="P:methylation"/>
    <property type="evidence" value="ECO:0007669"/>
    <property type="project" value="UniProtKB-KW"/>
</dbReference>
<dbReference type="InterPro" id="IPR031303">
    <property type="entry name" value="C5_meth_CS"/>
</dbReference>
<keyword evidence="4" id="KW-0949">S-adenosyl-L-methionine</keyword>
<dbReference type="RefSeq" id="WP_089736504.1">
    <property type="nucleotide sequence ID" value="NZ_FNIA01000043.1"/>
</dbReference>
<name>A0A1H0BLJ1_9EURY</name>
<dbReference type="PANTHER" id="PTHR10629:SF52">
    <property type="entry name" value="DNA (CYTOSINE-5)-METHYLTRANSFERASE 1"/>
    <property type="match status" value="1"/>
</dbReference>
<dbReference type="GO" id="GO:0003886">
    <property type="term" value="F:DNA (cytosine-5-)-methyltransferase activity"/>
    <property type="evidence" value="ECO:0007669"/>
    <property type="project" value="UniProtKB-EC"/>
</dbReference>
<evidence type="ECO:0000256" key="5">
    <source>
        <dbReference type="RuleBase" id="RU000416"/>
    </source>
</evidence>
<dbReference type="EC" id="2.1.1.37" evidence="1"/>
<dbReference type="InterPro" id="IPR050390">
    <property type="entry name" value="C5-Methyltransferase"/>
</dbReference>
<evidence type="ECO:0000256" key="4">
    <source>
        <dbReference type="ARBA" id="ARBA00022691"/>
    </source>
</evidence>